<comment type="function">
    <text evidence="1">Accessory subunit of the mitochondrial membrane respiratory chain NADH dehydrogenase (Complex I), that is believed not to be involved in catalysis. Complex I functions in the transfer of electrons from NADH to the respiratory chain. The immediate electron acceptor for the enzyme is believed to be ubiquinone.</text>
</comment>
<keyword evidence="9" id="KW-1015">Disulfide bond</keyword>
<dbReference type="OrthoDB" id="276296at2759"/>
<reference evidence="12" key="1">
    <citation type="journal article" date="2019" name="Nat. Commun.">
        <title>The genome of broomcorn millet.</title>
        <authorList>
            <person name="Zou C."/>
            <person name="Miki D."/>
            <person name="Li D."/>
            <person name="Tang Q."/>
            <person name="Xiao L."/>
            <person name="Rajput S."/>
            <person name="Deng P."/>
            <person name="Jia W."/>
            <person name="Huang R."/>
            <person name="Zhang M."/>
            <person name="Sun Y."/>
            <person name="Hu J."/>
            <person name="Fu X."/>
            <person name="Schnable P.S."/>
            <person name="Li F."/>
            <person name="Zhang H."/>
            <person name="Feng B."/>
            <person name="Zhu X."/>
            <person name="Liu R."/>
            <person name="Schnable J.C."/>
            <person name="Zhu J.-K."/>
            <person name="Zhang H."/>
        </authorList>
    </citation>
    <scope>NUCLEOTIDE SEQUENCE [LARGE SCALE GENOMIC DNA]</scope>
</reference>
<evidence type="ECO:0000313" key="11">
    <source>
        <dbReference type="EMBL" id="RLN42343.1"/>
    </source>
</evidence>
<evidence type="ECO:0000256" key="1">
    <source>
        <dbReference type="ARBA" id="ARBA00003195"/>
    </source>
</evidence>
<evidence type="ECO:0000256" key="6">
    <source>
        <dbReference type="ARBA" id="ARBA00022737"/>
    </source>
</evidence>
<protein>
    <submittedName>
        <fullName evidence="11">NADH-ubiquinone oxidoreductase 19 kDa subunit</fullName>
    </submittedName>
</protein>
<dbReference type="InterPro" id="IPR016680">
    <property type="entry name" value="NDUFA8"/>
</dbReference>
<evidence type="ECO:0000256" key="5">
    <source>
        <dbReference type="ARBA" id="ARBA00022660"/>
    </source>
</evidence>
<evidence type="ECO:0000256" key="10">
    <source>
        <dbReference type="SAM" id="MobiDB-lite"/>
    </source>
</evidence>
<dbReference type="EMBL" id="PQIB02000001">
    <property type="protein sequence ID" value="RLN42343.1"/>
    <property type="molecule type" value="Genomic_DNA"/>
</dbReference>
<dbReference type="GO" id="GO:0006120">
    <property type="term" value="P:mitochondrial electron transport, NADH to ubiquinone"/>
    <property type="evidence" value="ECO:0007669"/>
    <property type="project" value="InterPro"/>
</dbReference>
<keyword evidence="6" id="KW-0677">Repeat</keyword>
<gene>
    <name evidence="11" type="ORF">C2845_PM01G12030</name>
</gene>
<dbReference type="PANTHER" id="PTHR13344:SF0">
    <property type="entry name" value="NADH DEHYDROGENASE [UBIQUINONE] 1 ALPHA SUBCOMPLEX SUBUNIT 8"/>
    <property type="match status" value="1"/>
</dbReference>
<comment type="similarity">
    <text evidence="3">Belongs to the complex I NDUFA8 subunit family.</text>
</comment>
<keyword evidence="12" id="KW-1185">Reference proteome</keyword>
<evidence type="ECO:0000313" key="12">
    <source>
        <dbReference type="Proteomes" id="UP000275267"/>
    </source>
</evidence>
<keyword evidence="5" id="KW-0679">Respiratory chain</keyword>
<dbReference type="STRING" id="4540.A0A3L6TPY2"/>
<dbReference type="PANTHER" id="PTHR13344">
    <property type="entry name" value="NADH-UBIQUINONE OXIDOREDUCTASE"/>
    <property type="match status" value="1"/>
</dbReference>
<dbReference type="GO" id="GO:0005739">
    <property type="term" value="C:mitochondrion"/>
    <property type="evidence" value="ECO:0007669"/>
    <property type="project" value="UniProtKB-SubCell"/>
</dbReference>
<evidence type="ECO:0000256" key="4">
    <source>
        <dbReference type="ARBA" id="ARBA00022448"/>
    </source>
</evidence>
<comment type="caution">
    <text evidence="11">The sequence shown here is derived from an EMBL/GenBank/DDBJ whole genome shotgun (WGS) entry which is preliminary data.</text>
</comment>
<accession>A0A3L6TPY2</accession>
<evidence type="ECO:0000256" key="8">
    <source>
        <dbReference type="ARBA" id="ARBA00023128"/>
    </source>
</evidence>
<evidence type="ECO:0000256" key="3">
    <source>
        <dbReference type="ARBA" id="ARBA00010705"/>
    </source>
</evidence>
<organism evidence="11 12">
    <name type="scientific">Panicum miliaceum</name>
    <name type="common">Proso millet</name>
    <name type="synonym">Broomcorn millet</name>
    <dbReference type="NCBI Taxonomy" id="4540"/>
    <lineage>
        <taxon>Eukaryota</taxon>
        <taxon>Viridiplantae</taxon>
        <taxon>Streptophyta</taxon>
        <taxon>Embryophyta</taxon>
        <taxon>Tracheophyta</taxon>
        <taxon>Spermatophyta</taxon>
        <taxon>Magnoliopsida</taxon>
        <taxon>Liliopsida</taxon>
        <taxon>Poales</taxon>
        <taxon>Poaceae</taxon>
        <taxon>PACMAD clade</taxon>
        <taxon>Panicoideae</taxon>
        <taxon>Panicodae</taxon>
        <taxon>Paniceae</taxon>
        <taxon>Panicinae</taxon>
        <taxon>Panicum</taxon>
        <taxon>Panicum sect. Panicum</taxon>
    </lineage>
</organism>
<keyword evidence="4" id="KW-0813">Transport</keyword>
<keyword evidence="7" id="KW-0249">Electron transport</keyword>
<name>A0A3L6TPY2_PANMI</name>
<keyword evidence="8" id="KW-0496">Mitochondrion</keyword>
<proteinExistence type="inferred from homology"/>
<feature type="compositionally biased region" description="Low complexity" evidence="10">
    <location>
        <begin position="137"/>
        <end position="149"/>
    </location>
</feature>
<evidence type="ECO:0000256" key="9">
    <source>
        <dbReference type="ARBA" id="ARBA00023157"/>
    </source>
</evidence>
<comment type="subcellular location">
    <subcellularLocation>
        <location evidence="2">Mitochondrion</location>
    </subcellularLocation>
</comment>
<evidence type="ECO:0000256" key="2">
    <source>
        <dbReference type="ARBA" id="ARBA00004173"/>
    </source>
</evidence>
<feature type="region of interest" description="Disordered" evidence="10">
    <location>
        <begin position="130"/>
        <end position="149"/>
    </location>
</feature>
<sequence length="309" mass="32842">MSTSSTPVDASGEPIPTSSVLMAASKHIAVRCRPENVAFLNCKKKDPNPDKCLEKGRQVTRCVLSLATSSKRPKHLCRAAAEVREHLICVPAPGLPFKNEPAELHVARAPGGQTASPCAAPRGRVGPAGRALPCSNGRPGSTRGAGASASADRIWAPTVTAAVPARRLADLSTTLVACWETTDGRTAVTSATDPLLAAGMVPPNLQHNSAGSSASSLHSSHFSPSDRHGFISYRVHSTPSMDTDLRTVFSWPLIVGRTAVDEIIWGRHNHSPLSSGNQHTLLEDWDPLISKWMAKDQRGEASDLTRHQG</sequence>
<dbReference type="Proteomes" id="UP000275267">
    <property type="component" value="Unassembled WGS sequence"/>
</dbReference>
<evidence type="ECO:0000256" key="7">
    <source>
        <dbReference type="ARBA" id="ARBA00022982"/>
    </source>
</evidence>
<dbReference type="AlphaFoldDB" id="A0A3L6TPY2"/>